<feature type="compositionally biased region" description="Basic and acidic residues" evidence="2">
    <location>
        <begin position="42"/>
        <end position="51"/>
    </location>
</feature>
<proteinExistence type="predicted"/>
<dbReference type="EMBL" id="RQTK01001204">
    <property type="protein sequence ID" value="RUS71497.1"/>
    <property type="molecule type" value="Genomic_DNA"/>
</dbReference>
<name>A0A433SQG2_ELYCH</name>
<comment type="caution">
    <text evidence="3">The sequence shown here is derived from an EMBL/GenBank/DDBJ whole genome shotgun (WGS) entry which is preliminary data.</text>
</comment>
<evidence type="ECO:0000313" key="4">
    <source>
        <dbReference type="Proteomes" id="UP000271974"/>
    </source>
</evidence>
<accession>A0A433SQG2</accession>
<evidence type="ECO:0000256" key="1">
    <source>
        <dbReference type="SAM" id="Coils"/>
    </source>
</evidence>
<organism evidence="3 4">
    <name type="scientific">Elysia chlorotica</name>
    <name type="common">Eastern emerald elysia</name>
    <name type="synonym">Sea slug</name>
    <dbReference type="NCBI Taxonomy" id="188477"/>
    <lineage>
        <taxon>Eukaryota</taxon>
        <taxon>Metazoa</taxon>
        <taxon>Spiralia</taxon>
        <taxon>Lophotrochozoa</taxon>
        <taxon>Mollusca</taxon>
        <taxon>Gastropoda</taxon>
        <taxon>Heterobranchia</taxon>
        <taxon>Euthyneura</taxon>
        <taxon>Panpulmonata</taxon>
        <taxon>Sacoglossa</taxon>
        <taxon>Placobranchoidea</taxon>
        <taxon>Plakobranchidae</taxon>
        <taxon>Elysia</taxon>
    </lineage>
</organism>
<gene>
    <name evidence="3" type="ORF">EGW08_020748</name>
</gene>
<feature type="coiled-coil region" evidence="1">
    <location>
        <begin position="612"/>
        <end position="639"/>
    </location>
</feature>
<dbReference type="AlphaFoldDB" id="A0A433SQG2"/>
<keyword evidence="1" id="KW-0175">Coiled coil</keyword>
<reference evidence="3 4" key="1">
    <citation type="submission" date="2019-01" db="EMBL/GenBank/DDBJ databases">
        <title>A draft genome assembly of the solar-powered sea slug Elysia chlorotica.</title>
        <authorList>
            <person name="Cai H."/>
            <person name="Li Q."/>
            <person name="Fang X."/>
            <person name="Li J."/>
            <person name="Curtis N.E."/>
            <person name="Altenburger A."/>
            <person name="Shibata T."/>
            <person name="Feng M."/>
            <person name="Maeda T."/>
            <person name="Schwartz J.A."/>
            <person name="Shigenobu S."/>
            <person name="Lundholm N."/>
            <person name="Nishiyama T."/>
            <person name="Yang H."/>
            <person name="Hasebe M."/>
            <person name="Li S."/>
            <person name="Pierce S.K."/>
            <person name="Wang J."/>
        </authorList>
    </citation>
    <scope>NUCLEOTIDE SEQUENCE [LARGE SCALE GENOMIC DNA]</scope>
    <source>
        <strain evidence="3">EC2010</strain>
        <tissue evidence="3">Whole organism of an adult</tissue>
    </source>
</reference>
<evidence type="ECO:0000313" key="3">
    <source>
        <dbReference type="EMBL" id="RUS71497.1"/>
    </source>
</evidence>
<sequence length="668" mass="77072">MNAVTEILSEDCRCGLRRNRDKYDSDQDSNKYQSDDDDDDKGEERTIKERDDFDETDEDSKEQDAKTDVDLFDPNCQCKRINGNFEQKDGNFKDETDVILCDQNCQCERLSEKLKDKDEVFKGDAKNDVDLRDQNCQCEWPFEDIKETMFKSPLLASLDTLNDDAENNSLDHVYAIVNSTNQKDTGSDIVNGAVKSEINVISSGDVNDLDDDNQETRLYGNSERDVSDGVNVNEDNVSSVDTSSINVSKETALDVSEDLCYYYDYGYLDNTQYQFDKSPEKTQHASEEIVQMFKSSNTVRTELQKQDEYLNRCYLPTTIIPDEYYNPISQLEQSTERSLFICEEKYGEYLEPKQRGDDNDPDDDAYEQPIETKSVNEKEITNTENVFEEVSSHSKFPQTSSWLIQNESQSVDTSNIPFKHLPTQSSNPLTQMNVLHTQYTKKNTQTALYDSEINHKPLMLELSEADGDDKGSYFSNISSLYKQGVGSAKLVEMYEQYSDDEDPDLSYTYPSNVHYNSDGTILPLVWPSIAENKTGHQIGLRVEKDNPCIKRDQQTETDYLEPFNGIGGTDGIYRNTESSKQEHNKLVAEKSAMEKKLYSTNEENEEMFNELHQRHNQEIERYKQIIENLKTENDMKLTKQSEEHEKHISQLYNEFEAEIRSTRLLKQE</sequence>
<protein>
    <submittedName>
        <fullName evidence="3">Uncharacterized protein</fullName>
    </submittedName>
</protein>
<keyword evidence="4" id="KW-1185">Reference proteome</keyword>
<dbReference type="Proteomes" id="UP000271974">
    <property type="component" value="Unassembled WGS sequence"/>
</dbReference>
<feature type="region of interest" description="Disordered" evidence="2">
    <location>
        <begin position="19"/>
        <end position="66"/>
    </location>
</feature>
<evidence type="ECO:0000256" key="2">
    <source>
        <dbReference type="SAM" id="MobiDB-lite"/>
    </source>
</evidence>
<feature type="compositionally biased region" description="Acidic residues" evidence="2">
    <location>
        <begin position="52"/>
        <end position="61"/>
    </location>
</feature>